<reference evidence="9 10" key="1">
    <citation type="submission" date="2016-10" db="EMBL/GenBank/DDBJ databases">
        <authorList>
            <person name="de Groot N.N."/>
        </authorList>
    </citation>
    <scope>NUCLEOTIDE SEQUENCE [LARGE SCALE GENOMIC DNA]</scope>
    <source>
        <strain evidence="9 10">SLAS-1</strain>
    </source>
</reference>
<evidence type="ECO:0000313" key="10">
    <source>
        <dbReference type="Proteomes" id="UP000199476"/>
    </source>
</evidence>
<dbReference type="InterPro" id="IPR050133">
    <property type="entry name" value="NqrDE/RnfAE_oxidrdctase"/>
</dbReference>
<evidence type="ECO:0000256" key="7">
    <source>
        <dbReference type="ARBA" id="ARBA00023136"/>
    </source>
</evidence>
<dbReference type="Pfam" id="PF02508">
    <property type="entry name" value="Rnf-Nqr"/>
    <property type="match status" value="1"/>
</dbReference>
<dbReference type="Proteomes" id="UP000199476">
    <property type="component" value="Unassembled WGS sequence"/>
</dbReference>
<organism evidence="9 10">
    <name type="scientific">Halarsenatibacter silvermanii</name>
    <dbReference type="NCBI Taxonomy" id="321763"/>
    <lineage>
        <taxon>Bacteria</taxon>
        <taxon>Bacillati</taxon>
        <taxon>Bacillota</taxon>
        <taxon>Clostridia</taxon>
        <taxon>Halanaerobiales</taxon>
        <taxon>Halarsenatibacteraceae</taxon>
        <taxon>Halarsenatibacter</taxon>
    </lineage>
</organism>
<comment type="subcellular location">
    <subcellularLocation>
        <location evidence="8">Cell membrane</location>
        <topology evidence="8">Multi-pass membrane protein</topology>
    </subcellularLocation>
    <subcellularLocation>
        <location evidence="1">Endomembrane system</location>
        <topology evidence="1">Multi-pass membrane protein</topology>
    </subcellularLocation>
</comment>
<dbReference type="OrthoDB" id="9803631at2"/>
<gene>
    <name evidence="8" type="primary">rnfA</name>
    <name evidence="9" type="ORF">SAMN04488692_11254</name>
</gene>
<evidence type="ECO:0000256" key="8">
    <source>
        <dbReference type="HAMAP-Rule" id="MF_00459"/>
    </source>
</evidence>
<feature type="transmembrane region" description="Helical" evidence="8">
    <location>
        <begin position="138"/>
        <end position="157"/>
    </location>
</feature>
<feature type="transmembrane region" description="Helical" evidence="8">
    <location>
        <begin position="169"/>
        <end position="194"/>
    </location>
</feature>
<keyword evidence="2 8" id="KW-0813">Transport</keyword>
<proteinExistence type="inferred from homology"/>
<keyword evidence="3 8" id="KW-0812">Transmembrane</keyword>
<dbReference type="HAMAP" id="MF_00459">
    <property type="entry name" value="RsxA_RnfA"/>
    <property type="match status" value="1"/>
</dbReference>
<dbReference type="AlphaFoldDB" id="A0A1G9P9V1"/>
<dbReference type="InterPro" id="IPR003667">
    <property type="entry name" value="NqrDE/RnfAE"/>
</dbReference>
<comment type="similarity">
    <text evidence="8">Belongs to the NqrDE/RnfAE family.</text>
</comment>
<feature type="transmembrane region" description="Helical" evidence="8">
    <location>
        <begin position="74"/>
        <end position="95"/>
    </location>
</feature>
<evidence type="ECO:0000256" key="4">
    <source>
        <dbReference type="ARBA" id="ARBA00022967"/>
    </source>
</evidence>
<evidence type="ECO:0000256" key="1">
    <source>
        <dbReference type="ARBA" id="ARBA00004127"/>
    </source>
</evidence>
<dbReference type="NCBIfam" id="TIGR01943">
    <property type="entry name" value="rnfA"/>
    <property type="match status" value="1"/>
</dbReference>
<sequence>MIEFEHLIFLFIGTVLVNNFVLIQFLGICPFLGVSSYVETAFNMGLATTFVMTMTAFIVYLVNTFILEALNLVFLQYMAFIIVIASLVQLVEMVIRYVSPVLYKALGIYLPLITTNCAIMGMALMIPLEGYGFIESVVFGFAAGVGFTLAIVLIAGLREKLQFEDVPESLQGVPITLIMAGIMGLAFMGFAGMITV</sequence>
<evidence type="ECO:0000313" key="9">
    <source>
        <dbReference type="EMBL" id="SDL95652.1"/>
    </source>
</evidence>
<name>A0A1G9P9V1_9FIRM</name>
<dbReference type="GO" id="GO:0012505">
    <property type="term" value="C:endomembrane system"/>
    <property type="evidence" value="ECO:0007669"/>
    <property type="project" value="UniProtKB-SubCell"/>
</dbReference>
<keyword evidence="4 8" id="KW-1278">Translocase</keyword>
<comment type="function">
    <text evidence="8">Part of a membrane-bound complex that couples electron transfer with translocation of ions across the membrane.</text>
</comment>
<feature type="transmembrane region" description="Helical" evidence="8">
    <location>
        <begin position="6"/>
        <end position="29"/>
    </location>
</feature>
<evidence type="ECO:0000256" key="3">
    <source>
        <dbReference type="ARBA" id="ARBA00022692"/>
    </source>
</evidence>
<dbReference type="NCBIfam" id="NF003481">
    <property type="entry name" value="PRK05151.1"/>
    <property type="match status" value="1"/>
</dbReference>
<keyword evidence="7 8" id="KW-0472">Membrane</keyword>
<dbReference type="PIRSF" id="PIRSF006102">
    <property type="entry name" value="NQR_DE"/>
    <property type="match status" value="1"/>
</dbReference>
<feature type="transmembrane region" description="Helical" evidence="8">
    <location>
        <begin position="107"/>
        <end position="126"/>
    </location>
</feature>
<dbReference type="EMBL" id="FNGO01000012">
    <property type="protein sequence ID" value="SDL95652.1"/>
    <property type="molecule type" value="Genomic_DNA"/>
</dbReference>
<evidence type="ECO:0000256" key="6">
    <source>
        <dbReference type="ARBA" id="ARBA00022989"/>
    </source>
</evidence>
<protein>
    <recommendedName>
        <fullName evidence="8">Ion-translocating oxidoreductase complex subunit A</fullName>
        <ecNumber evidence="8">7.-.-.-</ecNumber>
    </recommendedName>
    <alternativeName>
        <fullName evidence="8">Rnf electron transport complex subunit A</fullName>
    </alternativeName>
</protein>
<dbReference type="PANTHER" id="PTHR30335">
    <property type="entry name" value="INTEGRAL MEMBRANE PROTEIN OF SOXR-REDUCING COMPLEX"/>
    <property type="match status" value="1"/>
</dbReference>
<comment type="subunit">
    <text evidence="8">The complex is composed of six subunits: RnfA, RnfB, RnfC, RnfD, RnfE and RnfG.</text>
</comment>
<keyword evidence="10" id="KW-1185">Reference proteome</keyword>
<keyword evidence="5 8" id="KW-0249">Electron transport</keyword>
<dbReference type="InterPro" id="IPR011293">
    <property type="entry name" value="Ion_transpt_RnfA/RsxA"/>
</dbReference>
<dbReference type="EC" id="7.-.-.-" evidence="8"/>
<evidence type="ECO:0000256" key="5">
    <source>
        <dbReference type="ARBA" id="ARBA00022982"/>
    </source>
</evidence>
<feature type="transmembrane region" description="Helical" evidence="8">
    <location>
        <begin position="41"/>
        <end position="62"/>
    </location>
</feature>
<dbReference type="RefSeq" id="WP_089760422.1">
    <property type="nucleotide sequence ID" value="NZ_FNGO01000012.1"/>
</dbReference>
<dbReference type="STRING" id="321763.SAMN04488692_11254"/>
<accession>A0A1G9P9V1</accession>
<keyword evidence="8" id="KW-1003">Cell membrane</keyword>
<dbReference type="PANTHER" id="PTHR30335:SF0">
    <property type="entry name" value="ION-TRANSLOCATING OXIDOREDUCTASE COMPLEX SUBUNIT A"/>
    <property type="match status" value="1"/>
</dbReference>
<keyword evidence="6 8" id="KW-1133">Transmembrane helix</keyword>
<dbReference type="GO" id="GO:0005886">
    <property type="term" value="C:plasma membrane"/>
    <property type="evidence" value="ECO:0007669"/>
    <property type="project" value="UniProtKB-SubCell"/>
</dbReference>
<dbReference type="GO" id="GO:0022900">
    <property type="term" value="P:electron transport chain"/>
    <property type="evidence" value="ECO:0007669"/>
    <property type="project" value="UniProtKB-UniRule"/>
</dbReference>
<evidence type="ECO:0000256" key="2">
    <source>
        <dbReference type="ARBA" id="ARBA00022448"/>
    </source>
</evidence>